<keyword evidence="8" id="KW-1185">Reference proteome</keyword>
<evidence type="ECO:0000313" key="8">
    <source>
        <dbReference type="Proteomes" id="UP001251217"/>
    </source>
</evidence>
<keyword evidence="6" id="KW-0503">Monooxygenase</keyword>
<evidence type="ECO:0000256" key="1">
    <source>
        <dbReference type="ARBA" id="ARBA00010617"/>
    </source>
</evidence>
<evidence type="ECO:0000313" key="7">
    <source>
        <dbReference type="EMBL" id="MDR7166542.1"/>
    </source>
</evidence>
<dbReference type="InterPro" id="IPR002397">
    <property type="entry name" value="Cyt_P450_B"/>
</dbReference>
<dbReference type="Proteomes" id="UP001251217">
    <property type="component" value="Unassembled WGS sequence"/>
</dbReference>
<comment type="caution">
    <text evidence="7">The sequence shown here is derived from an EMBL/GenBank/DDBJ whole genome shotgun (WGS) entry which is preliminary data.</text>
</comment>
<organism evidence="7 8">
    <name type="scientific">Nocardia kruczakiae</name>
    <dbReference type="NCBI Taxonomy" id="261477"/>
    <lineage>
        <taxon>Bacteria</taxon>
        <taxon>Bacillati</taxon>
        <taxon>Actinomycetota</taxon>
        <taxon>Actinomycetes</taxon>
        <taxon>Mycobacteriales</taxon>
        <taxon>Nocardiaceae</taxon>
        <taxon>Nocardia</taxon>
    </lineage>
</organism>
<evidence type="ECO:0000256" key="2">
    <source>
        <dbReference type="ARBA" id="ARBA00022617"/>
    </source>
</evidence>
<comment type="similarity">
    <text evidence="1">Belongs to the cytochrome P450 family.</text>
</comment>
<evidence type="ECO:0000256" key="6">
    <source>
        <dbReference type="ARBA" id="ARBA00023033"/>
    </source>
</evidence>
<dbReference type="SUPFAM" id="SSF48264">
    <property type="entry name" value="Cytochrome P450"/>
    <property type="match status" value="1"/>
</dbReference>
<keyword evidence="4" id="KW-0560">Oxidoreductase</keyword>
<proteinExistence type="inferred from homology"/>
<dbReference type="Gene3D" id="1.10.630.10">
    <property type="entry name" value="Cytochrome P450"/>
    <property type="match status" value="1"/>
</dbReference>
<reference evidence="7 8" key="1">
    <citation type="submission" date="2023-07" db="EMBL/GenBank/DDBJ databases">
        <title>Sorghum-associated microbial communities from plants grown in Nebraska, USA.</title>
        <authorList>
            <person name="Schachtman D."/>
        </authorList>
    </citation>
    <scope>NUCLEOTIDE SEQUENCE [LARGE SCALE GENOMIC DNA]</scope>
    <source>
        <strain evidence="7 8">4272</strain>
    </source>
</reference>
<protein>
    <submittedName>
        <fullName evidence="7">Cytochrome P450</fullName>
    </submittedName>
</protein>
<gene>
    <name evidence="7" type="ORF">J2W56_000260</name>
</gene>
<accession>A0ABU1X933</accession>
<evidence type="ECO:0000256" key="5">
    <source>
        <dbReference type="ARBA" id="ARBA00023004"/>
    </source>
</evidence>
<sequence>MTAAAALRLVTAAAVDVHHDRLELSSVTTPHSLESPSNRCPVAHSSPIAADGPRVRLYTEEFAADPRGGYERMRTHHRSFAPVELAPGVPATLVIGYQAALRILNDPEHFPADPRAWQRTVPADSPILPMLGWRPNALRSSGPDHARFRAANVAAIDGVDLHTLHTVVERVAIPLINSFTVDGRADLLTQYIRPLAFTSLNTMLGIEPDIAERVAAGLAPIFDVTGDAAAGNRMLAAALQEHTERKRAHPGDDITSRLIAHESALDDEEVINQLVSLYGAGIEPQLHLVANALLLMMTDERFSGNLLGGTLTTRDALDWVLFNNPPLANYCASYPRQPMLIDDVWLPANQPVLIGIAACNNDPQVREGDRNGNRSHLSLGAGPHACPARRIAYLIAQDTVDQLLDALPDIELAVPVTELQWRPGPFNHALAALPVTFPPSPPLQSPFA</sequence>
<dbReference type="EMBL" id="JAVDWW010000001">
    <property type="protein sequence ID" value="MDR7166542.1"/>
    <property type="molecule type" value="Genomic_DNA"/>
</dbReference>
<keyword evidence="2" id="KW-0349">Heme</keyword>
<dbReference type="PRINTS" id="PR00359">
    <property type="entry name" value="BP450"/>
</dbReference>
<dbReference type="PANTHER" id="PTHR46696">
    <property type="entry name" value="P450, PUTATIVE (EUROFUNG)-RELATED"/>
    <property type="match status" value="1"/>
</dbReference>
<evidence type="ECO:0000256" key="3">
    <source>
        <dbReference type="ARBA" id="ARBA00022723"/>
    </source>
</evidence>
<dbReference type="InterPro" id="IPR036396">
    <property type="entry name" value="Cyt_P450_sf"/>
</dbReference>
<keyword evidence="3" id="KW-0479">Metal-binding</keyword>
<evidence type="ECO:0000256" key="4">
    <source>
        <dbReference type="ARBA" id="ARBA00023002"/>
    </source>
</evidence>
<name>A0ABU1X933_9NOCA</name>
<keyword evidence="5" id="KW-0408">Iron</keyword>
<dbReference type="PANTHER" id="PTHR46696:SF1">
    <property type="entry name" value="CYTOCHROME P450 YJIB-RELATED"/>
    <property type="match status" value="1"/>
</dbReference>